<proteinExistence type="predicted"/>
<dbReference type="Proteomes" id="UP000011863">
    <property type="component" value="Chromosome"/>
</dbReference>
<dbReference type="RefSeq" id="WP_015440793.1">
    <property type="nucleotide sequence ID" value="NC_020520.1"/>
</dbReference>
<feature type="domain" description="DUF4350" evidence="2">
    <location>
        <begin position="48"/>
        <end position="227"/>
    </location>
</feature>
<dbReference type="KEGG" id="aym:YM304_12320"/>
<evidence type="ECO:0000313" key="3">
    <source>
        <dbReference type="EMBL" id="BAN01546.1"/>
    </source>
</evidence>
<gene>
    <name evidence="3" type="ORF">YM304_12320</name>
</gene>
<evidence type="ECO:0000259" key="2">
    <source>
        <dbReference type="Pfam" id="PF14258"/>
    </source>
</evidence>
<dbReference type="AlphaFoldDB" id="A0A6C7EC01"/>
<reference evidence="3 4" key="1">
    <citation type="journal article" date="2013" name="Int. J. Syst. Evol. Microbiol.">
        <title>Ilumatobacter nonamiense sp. nov. and Ilumatobacter coccineum sp. nov., isolated from seashore sand.</title>
        <authorList>
            <person name="Matsumoto A."/>
            <person name="Kasai H."/>
            <person name="Matsuo Y."/>
            <person name="Shizuri Y."/>
            <person name="Ichikawa N."/>
            <person name="Fujita N."/>
            <person name="Omura S."/>
            <person name="Takahashi Y."/>
        </authorList>
    </citation>
    <scope>NUCLEOTIDE SEQUENCE [LARGE SCALE GENOMIC DNA]</scope>
    <source>
        <strain evidence="4">NBRC 103263 / KCTC 29153 / YM16-304</strain>
    </source>
</reference>
<keyword evidence="1" id="KW-0472">Membrane</keyword>
<protein>
    <recommendedName>
        <fullName evidence="2">DUF4350 domain-containing protein</fullName>
    </recommendedName>
</protein>
<dbReference type="InterPro" id="IPR025646">
    <property type="entry name" value="DUF4350"/>
</dbReference>
<keyword evidence="4" id="KW-1185">Reference proteome</keyword>
<accession>A0A6C7EC01</accession>
<dbReference type="Pfam" id="PF14258">
    <property type="entry name" value="DUF4350"/>
    <property type="match status" value="1"/>
</dbReference>
<keyword evidence="1" id="KW-1133">Transmembrane helix</keyword>
<keyword evidence="1" id="KW-0812">Transmembrane</keyword>
<organism evidence="3 4">
    <name type="scientific">Ilumatobacter coccineus (strain NBRC 103263 / KCTC 29153 / YM16-304)</name>
    <dbReference type="NCBI Taxonomy" id="1313172"/>
    <lineage>
        <taxon>Bacteria</taxon>
        <taxon>Bacillati</taxon>
        <taxon>Actinomycetota</taxon>
        <taxon>Acidimicrobiia</taxon>
        <taxon>Acidimicrobiales</taxon>
        <taxon>Ilumatobacteraceae</taxon>
        <taxon>Ilumatobacter</taxon>
    </lineage>
</organism>
<dbReference type="OrthoDB" id="5241668at2"/>
<name>A0A6C7EC01_ILUCY</name>
<evidence type="ECO:0000256" key="1">
    <source>
        <dbReference type="SAM" id="Phobius"/>
    </source>
</evidence>
<feature type="transmembrane region" description="Helical" evidence="1">
    <location>
        <begin position="263"/>
        <end position="281"/>
    </location>
</feature>
<sequence length="405" mass="42383">MSRTAVRAEGTSSGVKVVGSMLFVLVMAVVVLLLVRARPAPEPFDPRSGRPDGARGLVLTLERLGAVVDDTRDVPVDGSDTTVIVLDDRLDDEQRVRLVEFAEAGGVVVVADPMSSLHGGAGLDGGAVEIVGPDLPEQRFDAAREANLTVGTCTYPTLLGSRGILVPEGVLFPVGPTEPQCFTRGSNSFIVERSIGEGTIIGLGDNEVFVNRHLRRADNAALAAALLIPDPGGSVTVLVGNGASPTVADLGSGDDTLFDLVPTWVWMALALGALSFVVFAISRSARLGRIVSEPVAVPIAGSELVSATGNLMARAGHAQRAGWRVLSRLHRDLSHAFNVDQSAPLDVLDHAVSDGAGTAPGEVAQLLGRSATDDASLLDISRSANRLRRRVLEAEREPEPESVPT</sequence>
<feature type="transmembrane region" description="Helical" evidence="1">
    <location>
        <begin position="17"/>
        <end position="35"/>
    </location>
</feature>
<dbReference type="EMBL" id="AP012057">
    <property type="protein sequence ID" value="BAN01546.1"/>
    <property type="molecule type" value="Genomic_DNA"/>
</dbReference>
<evidence type="ECO:0000313" key="4">
    <source>
        <dbReference type="Proteomes" id="UP000011863"/>
    </source>
</evidence>